<feature type="transmembrane region" description="Helical" evidence="10">
    <location>
        <begin position="188"/>
        <end position="209"/>
    </location>
</feature>
<dbReference type="GO" id="GO:0005886">
    <property type="term" value="C:plasma membrane"/>
    <property type="evidence" value="ECO:0007669"/>
    <property type="project" value="UniProtKB-SubCell"/>
</dbReference>
<comment type="subcellular location">
    <subcellularLocation>
        <location evidence="1 10">Cell membrane</location>
        <topology evidence="1 10">Multi-pass membrane protein</topology>
    </subcellularLocation>
</comment>
<evidence type="ECO:0000313" key="13">
    <source>
        <dbReference type="RefSeq" id="XP_034231114.1"/>
    </source>
</evidence>
<reference evidence="13" key="1">
    <citation type="submission" date="2025-08" db="UniProtKB">
        <authorList>
            <consortium name="RefSeq"/>
        </authorList>
    </citation>
    <scope>IDENTIFICATION</scope>
    <source>
        <tissue evidence="13">Total insect</tissue>
    </source>
</reference>
<keyword evidence="5 10" id="KW-0552">Olfaction</keyword>
<evidence type="ECO:0000256" key="4">
    <source>
        <dbReference type="ARBA" id="ARBA00022692"/>
    </source>
</evidence>
<keyword evidence="3 10" id="KW-0716">Sensory transduction</keyword>
<keyword evidence="8 10" id="KW-0675">Receptor</keyword>
<dbReference type="InterPro" id="IPR004117">
    <property type="entry name" value="7tm6_olfct_rcpt"/>
</dbReference>
<keyword evidence="4 10" id="KW-0812">Transmembrane</keyword>
<feature type="transmembrane region" description="Helical" evidence="10">
    <location>
        <begin position="253"/>
        <end position="275"/>
    </location>
</feature>
<comment type="caution">
    <text evidence="10">Lacks conserved residue(s) required for the propagation of feature annotation.</text>
</comment>
<evidence type="ECO:0000256" key="11">
    <source>
        <dbReference type="SAM" id="MobiDB-lite"/>
    </source>
</evidence>
<feature type="region of interest" description="Disordered" evidence="11">
    <location>
        <begin position="95"/>
        <end position="121"/>
    </location>
</feature>
<name>A0A6P8ZH25_THRPL</name>
<feature type="transmembrane region" description="Helical" evidence="10">
    <location>
        <begin position="157"/>
        <end position="182"/>
    </location>
</feature>
<dbReference type="Pfam" id="PF02949">
    <property type="entry name" value="7tm_6"/>
    <property type="match status" value="1"/>
</dbReference>
<evidence type="ECO:0000256" key="1">
    <source>
        <dbReference type="ARBA" id="ARBA00004651"/>
    </source>
</evidence>
<comment type="similarity">
    <text evidence="10">Belongs to the insect chemoreceptor superfamily. Heteromeric odorant receptor channel (TC 1.A.69) family.</text>
</comment>
<evidence type="ECO:0000256" key="10">
    <source>
        <dbReference type="RuleBase" id="RU351113"/>
    </source>
</evidence>
<evidence type="ECO:0000313" key="12">
    <source>
        <dbReference type="Proteomes" id="UP000515158"/>
    </source>
</evidence>
<dbReference type="KEGG" id="tpal:117639498"/>
<dbReference type="PANTHER" id="PTHR21137">
    <property type="entry name" value="ODORANT RECEPTOR"/>
    <property type="match status" value="1"/>
</dbReference>
<accession>A0A6P8ZH25</accession>
<feature type="transmembrane region" description="Helical" evidence="10">
    <location>
        <begin position="295"/>
        <end position="318"/>
    </location>
</feature>
<dbReference type="GO" id="GO:0004984">
    <property type="term" value="F:olfactory receptor activity"/>
    <property type="evidence" value="ECO:0007669"/>
    <property type="project" value="InterPro"/>
</dbReference>
<keyword evidence="7 10" id="KW-0472">Membrane</keyword>
<evidence type="ECO:0000256" key="3">
    <source>
        <dbReference type="ARBA" id="ARBA00022606"/>
    </source>
</evidence>
<dbReference type="AlphaFoldDB" id="A0A6P8ZH25"/>
<dbReference type="GO" id="GO:0005549">
    <property type="term" value="F:odorant binding"/>
    <property type="evidence" value="ECO:0007669"/>
    <property type="project" value="InterPro"/>
</dbReference>
<keyword evidence="9 10" id="KW-0807">Transducer</keyword>
<protein>
    <recommendedName>
        <fullName evidence="10">Odorant receptor</fullName>
    </recommendedName>
</protein>
<keyword evidence="6 10" id="KW-1133">Transmembrane helix</keyword>
<dbReference type="PANTHER" id="PTHR21137:SF35">
    <property type="entry name" value="ODORANT RECEPTOR 19A-RELATED"/>
    <property type="match status" value="1"/>
</dbReference>
<evidence type="ECO:0000256" key="6">
    <source>
        <dbReference type="ARBA" id="ARBA00022989"/>
    </source>
</evidence>
<sequence length="456" mass="50563">MEGVEASSATCRPSASRLICCNVRFARRREEAAFPGKGSAADRCLSPSYMEHSARGRETERCVRTRSAGWARGAARVPPSPRRVRPPQVSEMVASGLGDGFRRKNRSAPLPESDAAPQGSEGAPAAPINFFALNYVLLALSGIWPPDDLAPPARVTYIVLSSIAHFFFFYSSITYTGAMMGIDSIDKATGALCDLFVIYLSIYKIFVLLKNKQLIRSLVEALKFDMDVQYAPLRRACREHEEQTHKQATKLTFMYYMVLLSVDATYIFMFLRAEWNDVVGIPQWDPLSLRRTNNLTFFFYACVPISAALMSGIHTTVFDTMILSFSMGLGAKIDNLARLLRTLEEEPKHAAHGVHGDGLVEVHRERLQRLHDAVRLHQRIIRFVDELESALSSMSLAQLLESLAAVCLQAYRLTAAPPSPAEAVPLINFCSGFFSSCGSCAGVEKILRQGARTWPQ</sequence>
<proteinExistence type="inferred from homology"/>
<evidence type="ECO:0000256" key="9">
    <source>
        <dbReference type="ARBA" id="ARBA00023224"/>
    </source>
</evidence>
<dbReference type="GeneID" id="117639498"/>
<keyword evidence="2" id="KW-1003">Cell membrane</keyword>
<dbReference type="GO" id="GO:0007165">
    <property type="term" value="P:signal transduction"/>
    <property type="evidence" value="ECO:0007669"/>
    <property type="project" value="UniProtKB-KW"/>
</dbReference>
<evidence type="ECO:0000256" key="7">
    <source>
        <dbReference type="ARBA" id="ARBA00023136"/>
    </source>
</evidence>
<keyword evidence="12" id="KW-1185">Reference proteome</keyword>
<evidence type="ECO:0000256" key="8">
    <source>
        <dbReference type="ARBA" id="ARBA00023170"/>
    </source>
</evidence>
<dbReference type="Proteomes" id="UP000515158">
    <property type="component" value="Unplaced"/>
</dbReference>
<gene>
    <name evidence="13" type="primary">LOC117639498</name>
</gene>
<organism evidence="13">
    <name type="scientific">Thrips palmi</name>
    <name type="common">Melon thrips</name>
    <dbReference type="NCBI Taxonomy" id="161013"/>
    <lineage>
        <taxon>Eukaryota</taxon>
        <taxon>Metazoa</taxon>
        <taxon>Ecdysozoa</taxon>
        <taxon>Arthropoda</taxon>
        <taxon>Hexapoda</taxon>
        <taxon>Insecta</taxon>
        <taxon>Pterygota</taxon>
        <taxon>Neoptera</taxon>
        <taxon>Paraneoptera</taxon>
        <taxon>Thysanoptera</taxon>
        <taxon>Terebrantia</taxon>
        <taxon>Thripoidea</taxon>
        <taxon>Thripidae</taxon>
        <taxon>Thrips</taxon>
    </lineage>
</organism>
<dbReference type="RefSeq" id="XP_034231114.1">
    <property type="nucleotide sequence ID" value="XM_034375223.1"/>
</dbReference>
<evidence type="ECO:0000256" key="5">
    <source>
        <dbReference type="ARBA" id="ARBA00022725"/>
    </source>
</evidence>
<evidence type="ECO:0000256" key="2">
    <source>
        <dbReference type="ARBA" id="ARBA00022475"/>
    </source>
</evidence>
<dbReference type="InParanoid" id="A0A6P8ZH25"/>
<dbReference type="FunCoup" id="A0A6P8ZH25">
    <property type="interactions" value="18"/>
</dbReference>